<keyword evidence="1" id="KW-1015">Disulfide bond</keyword>
<organism evidence="3 4">
    <name type="scientific">Porites evermanni</name>
    <dbReference type="NCBI Taxonomy" id="104178"/>
    <lineage>
        <taxon>Eukaryota</taxon>
        <taxon>Metazoa</taxon>
        <taxon>Cnidaria</taxon>
        <taxon>Anthozoa</taxon>
        <taxon>Hexacorallia</taxon>
        <taxon>Scleractinia</taxon>
        <taxon>Fungiina</taxon>
        <taxon>Poritidae</taxon>
        <taxon>Porites</taxon>
    </lineage>
</organism>
<dbReference type="Pfam" id="PF09113">
    <property type="entry name" value="N-glycanase_C"/>
    <property type="match status" value="1"/>
</dbReference>
<dbReference type="Proteomes" id="UP001159427">
    <property type="component" value="Unassembled WGS sequence"/>
</dbReference>
<accession>A0ABN8PWZ1</accession>
<reference evidence="3 4" key="1">
    <citation type="submission" date="2022-05" db="EMBL/GenBank/DDBJ databases">
        <authorList>
            <consortium name="Genoscope - CEA"/>
            <person name="William W."/>
        </authorList>
    </citation>
    <scope>NUCLEOTIDE SEQUENCE [LARGE SCALE GENOMIC DNA]</scope>
</reference>
<dbReference type="SUPFAM" id="SSF49742">
    <property type="entry name" value="PHM/PNGase F"/>
    <property type="match status" value="1"/>
</dbReference>
<evidence type="ECO:0000313" key="3">
    <source>
        <dbReference type="EMBL" id="CAH3152620.1"/>
    </source>
</evidence>
<evidence type="ECO:0000259" key="2">
    <source>
        <dbReference type="Pfam" id="PF09113"/>
    </source>
</evidence>
<evidence type="ECO:0000313" key="4">
    <source>
        <dbReference type="Proteomes" id="UP001159427"/>
    </source>
</evidence>
<dbReference type="Gene3D" id="2.60.120.230">
    <property type="match status" value="1"/>
</dbReference>
<dbReference type="PANTHER" id="PTHR39319">
    <property type="entry name" value="SI:DKEY-256H2.1"/>
    <property type="match status" value="1"/>
</dbReference>
<dbReference type="PANTHER" id="PTHR39319:SF1">
    <property type="entry name" value="SI:DKEY-256H2.1"/>
    <property type="match status" value="1"/>
</dbReference>
<name>A0ABN8PWZ1_9CNID</name>
<proteinExistence type="predicted"/>
<evidence type="ECO:0000256" key="1">
    <source>
        <dbReference type="ARBA" id="ARBA00023157"/>
    </source>
</evidence>
<comment type="caution">
    <text evidence="3">The sequence shown here is derived from an EMBL/GenBank/DDBJ whole genome shotgun (WGS) entry which is preliminary data.</text>
</comment>
<feature type="domain" description="Peptide-N-glycosidase F C-terminal" evidence="2">
    <location>
        <begin position="50"/>
        <end position="194"/>
    </location>
</feature>
<keyword evidence="4" id="KW-1185">Reference proteome</keyword>
<dbReference type="InterPro" id="IPR015197">
    <property type="entry name" value="PngaseF_C"/>
</dbReference>
<protein>
    <recommendedName>
        <fullName evidence="2">Peptide-N-glycosidase F C-terminal domain-containing protein</fullName>
    </recommendedName>
</protein>
<dbReference type="EMBL" id="CALNXI010001039">
    <property type="protein sequence ID" value="CAH3152620.1"/>
    <property type="molecule type" value="Genomic_DNA"/>
</dbReference>
<gene>
    <name evidence="3" type="ORF">PEVE_00000796</name>
</gene>
<dbReference type="InterPro" id="IPR053251">
    <property type="entry name" value="N-glycanase"/>
</dbReference>
<feature type="non-terminal residue" evidence="3">
    <location>
        <position position="197"/>
    </location>
</feature>
<dbReference type="InterPro" id="IPR014784">
    <property type="entry name" value="Cu2_ascorb_mOase-like_C"/>
</dbReference>
<sequence>MKHPFWERAWKPSLNIRLSDHIKCNGKRDDEYNVPYKIIKLFRGGKFDKNYNNNKKYSRTHTFRIPAETERVKLVATITGHGSDNNGCAEFCVTSHHFIVNGHSNDRVFKNAATAMGCANRVSEGAVPNEHGTWLYGRDGWCCGMDVVPWVVDITDQVEIGGRENKVRYVGLFNGKNPNPTRDPGSIELRSYLVYYK</sequence>
<dbReference type="InterPro" id="IPR008977">
    <property type="entry name" value="PHM/PNGase_F_dom_sf"/>
</dbReference>